<keyword evidence="2" id="KW-1185">Reference proteome</keyword>
<accession>A0A6A5UVS7</accession>
<gene>
    <name evidence="1" type="ORF">BU23DRAFT_513665</name>
</gene>
<dbReference type="AlphaFoldDB" id="A0A6A5UVS7"/>
<reference evidence="1" key="1">
    <citation type="journal article" date="2020" name="Stud. Mycol.">
        <title>101 Dothideomycetes genomes: a test case for predicting lifestyles and emergence of pathogens.</title>
        <authorList>
            <person name="Haridas S."/>
            <person name="Albert R."/>
            <person name="Binder M."/>
            <person name="Bloem J."/>
            <person name="Labutti K."/>
            <person name="Salamov A."/>
            <person name="Andreopoulos B."/>
            <person name="Baker S."/>
            <person name="Barry K."/>
            <person name="Bills G."/>
            <person name="Bluhm B."/>
            <person name="Cannon C."/>
            <person name="Castanera R."/>
            <person name="Culley D."/>
            <person name="Daum C."/>
            <person name="Ezra D."/>
            <person name="Gonzalez J."/>
            <person name="Henrissat B."/>
            <person name="Kuo A."/>
            <person name="Liang C."/>
            <person name="Lipzen A."/>
            <person name="Lutzoni F."/>
            <person name="Magnuson J."/>
            <person name="Mondo S."/>
            <person name="Nolan M."/>
            <person name="Ohm R."/>
            <person name="Pangilinan J."/>
            <person name="Park H.-J."/>
            <person name="Ramirez L."/>
            <person name="Alfaro M."/>
            <person name="Sun H."/>
            <person name="Tritt A."/>
            <person name="Yoshinaga Y."/>
            <person name="Zwiers L.-H."/>
            <person name="Turgeon B."/>
            <person name="Goodwin S."/>
            <person name="Spatafora J."/>
            <person name="Crous P."/>
            <person name="Grigoriev I."/>
        </authorList>
    </citation>
    <scope>NUCLEOTIDE SEQUENCE</scope>
    <source>
        <strain evidence="1">CBS 107.79</strain>
    </source>
</reference>
<dbReference type="Proteomes" id="UP000800036">
    <property type="component" value="Unassembled WGS sequence"/>
</dbReference>
<evidence type="ECO:0000313" key="2">
    <source>
        <dbReference type="Proteomes" id="UP000800036"/>
    </source>
</evidence>
<evidence type="ECO:0000313" key="1">
    <source>
        <dbReference type="EMBL" id="KAF1969111.1"/>
    </source>
</evidence>
<sequence length="54" mass="6061">MLLLLRSSVRTLASLLIYSARRSTTVVLLSSCPLSSSEHVSVRQKSNTKRSRRD</sequence>
<name>A0A6A5UVS7_9PLEO</name>
<proteinExistence type="predicted"/>
<organism evidence="1 2">
    <name type="scientific">Bimuria novae-zelandiae CBS 107.79</name>
    <dbReference type="NCBI Taxonomy" id="1447943"/>
    <lineage>
        <taxon>Eukaryota</taxon>
        <taxon>Fungi</taxon>
        <taxon>Dikarya</taxon>
        <taxon>Ascomycota</taxon>
        <taxon>Pezizomycotina</taxon>
        <taxon>Dothideomycetes</taxon>
        <taxon>Pleosporomycetidae</taxon>
        <taxon>Pleosporales</taxon>
        <taxon>Massarineae</taxon>
        <taxon>Didymosphaeriaceae</taxon>
        <taxon>Bimuria</taxon>
    </lineage>
</organism>
<dbReference type="EMBL" id="ML976713">
    <property type="protein sequence ID" value="KAF1969111.1"/>
    <property type="molecule type" value="Genomic_DNA"/>
</dbReference>
<protein>
    <submittedName>
        <fullName evidence="1">Uncharacterized protein</fullName>
    </submittedName>
</protein>